<dbReference type="AlphaFoldDB" id="A0AAE3BGQ8"/>
<name>A0AAE3BGQ8_9GAMM</name>
<evidence type="ECO:0000256" key="2">
    <source>
        <dbReference type="ARBA" id="ARBA00022475"/>
    </source>
</evidence>
<dbReference type="Pfam" id="PF06610">
    <property type="entry name" value="AlaE"/>
    <property type="match status" value="1"/>
</dbReference>
<accession>A0AAE3BGQ8</accession>
<proteinExistence type="predicted"/>
<evidence type="ECO:0000256" key="6">
    <source>
        <dbReference type="ARBA" id="ARBA00022989"/>
    </source>
</evidence>
<sequence>DTIALVVYCLITGMAIDIMLSCMSIDLSLSSRLLSIPVYLAIAWPYVLYRDSVLNIARRLGVEQFLVRSVADLF</sequence>
<reference evidence="9" key="1">
    <citation type="submission" date="2020-07" db="EMBL/GenBank/DDBJ databases">
        <title>A pangenomic view of the genus Pectobacterium provides insights into genome organization, phylogeny, and virulence.</title>
        <authorList>
            <person name="Jonkheer E."/>
            <person name="Brankovics B."/>
            <person name="Houwers I."/>
            <person name="Van Der Wolf J."/>
            <person name="Bonants P."/>
            <person name="Vreeburg R."/>
            <person name="Bollema R."/>
            <person name="De Haan J."/>
            <person name="Berke L."/>
            <person name="De Ridder D."/>
            <person name="Smit S."/>
            <person name="Van Der Lee T.A.J."/>
        </authorList>
    </citation>
    <scope>NUCLEOTIDE SEQUENCE</scope>
    <source>
        <strain evidence="9">NAK:433</strain>
    </source>
</reference>
<dbReference type="GO" id="GO:0016020">
    <property type="term" value="C:membrane"/>
    <property type="evidence" value="ECO:0007669"/>
    <property type="project" value="InterPro"/>
</dbReference>
<evidence type="ECO:0000256" key="1">
    <source>
        <dbReference type="ARBA" id="ARBA00022448"/>
    </source>
</evidence>
<protein>
    <submittedName>
        <fullName evidence="9">L-alanine exporter AlaE</fullName>
    </submittedName>
</protein>
<feature type="transmembrane region" description="Helical" evidence="8">
    <location>
        <begin position="33"/>
        <end position="49"/>
    </location>
</feature>
<dbReference type="EMBL" id="JACGEP010000243">
    <property type="protein sequence ID" value="MBN3053886.1"/>
    <property type="molecule type" value="Genomic_DNA"/>
</dbReference>
<evidence type="ECO:0000313" key="10">
    <source>
        <dbReference type="Proteomes" id="UP000768524"/>
    </source>
</evidence>
<keyword evidence="2" id="KW-1003">Cell membrane</keyword>
<dbReference type="Proteomes" id="UP000768524">
    <property type="component" value="Unassembled WGS sequence"/>
</dbReference>
<evidence type="ECO:0000256" key="4">
    <source>
        <dbReference type="ARBA" id="ARBA00022692"/>
    </source>
</evidence>
<dbReference type="GO" id="GO:0034639">
    <property type="term" value="F:L-amino acid efflux transmembrane transporter activity"/>
    <property type="evidence" value="ECO:0007669"/>
    <property type="project" value="InterPro"/>
</dbReference>
<keyword evidence="5" id="KW-0029">Amino-acid transport</keyword>
<feature type="transmembrane region" description="Helical" evidence="8">
    <location>
        <begin position="5"/>
        <end position="27"/>
    </location>
</feature>
<comment type="caution">
    <text evidence="9">The sequence shown here is derived from an EMBL/GenBank/DDBJ whole genome shotgun (WGS) entry which is preliminary data.</text>
</comment>
<dbReference type="RefSeq" id="WP_205560248.1">
    <property type="nucleotide sequence ID" value="NZ_JACGEP010000243.1"/>
</dbReference>
<keyword evidence="1" id="KW-0813">Transport</keyword>
<feature type="non-terminal residue" evidence="9">
    <location>
        <position position="74"/>
    </location>
</feature>
<gene>
    <name evidence="9" type="primary">alaE</name>
    <name evidence="9" type="ORF">H4F45_21135</name>
</gene>
<evidence type="ECO:0000256" key="3">
    <source>
        <dbReference type="ARBA" id="ARBA00022519"/>
    </source>
</evidence>
<evidence type="ECO:0000256" key="5">
    <source>
        <dbReference type="ARBA" id="ARBA00022970"/>
    </source>
</evidence>
<keyword evidence="7 8" id="KW-0472">Membrane</keyword>
<keyword evidence="6 8" id="KW-1133">Transmembrane helix</keyword>
<evidence type="ECO:0000256" key="8">
    <source>
        <dbReference type="SAM" id="Phobius"/>
    </source>
</evidence>
<keyword evidence="3" id="KW-0997">Cell inner membrane</keyword>
<dbReference type="InterPro" id="IPR010574">
    <property type="entry name" value="Ala_export_AlaE"/>
</dbReference>
<feature type="non-terminal residue" evidence="9">
    <location>
        <position position="1"/>
    </location>
</feature>
<evidence type="ECO:0000313" key="9">
    <source>
        <dbReference type="EMBL" id="MBN3053886.1"/>
    </source>
</evidence>
<keyword evidence="4 8" id="KW-0812">Transmembrane</keyword>
<organism evidence="9 10">
    <name type="scientific">Pectobacterium brasiliense</name>
    <dbReference type="NCBI Taxonomy" id="180957"/>
    <lineage>
        <taxon>Bacteria</taxon>
        <taxon>Pseudomonadati</taxon>
        <taxon>Pseudomonadota</taxon>
        <taxon>Gammaproteobacteria</taxon>
        <taxon>Enterobacterales</taxon>
        <taxon>Pectobacteriaceae</taxon>
        <taxon>Pectobacterium</taxon>
    </lineage>
</organism>
<evidence type="ECO:0000256" key="7">
    <source>
        <dbReference type="ARBA" id="ARBA00023136"/>
    </source>
</evidence>